<feature type="compositionally biased region" description="Polar residues" evidence="1">
    <location>
        <begin position="91"/>
        <end position="109"/>
    </location>
</feature>
<gene>
    <name evidence="3" type="ORF">DM02DRAFT_617568</name>
</gene>
<feature type="region of interest" description="Disordered" evidence="1">
    <location>
        <begin position="376"/>
        <end position="419"/>
    </location>
</feature>
<dbReference type="OrthoDB" id="10261563at2759"/>
<dbReference type="STRING" id="97972.A0A2V1DCM5"/>
<dbReference type="InterPro" id="IPR019327">
    <property type="entry name" value="WKF"/>
</dbReference>
<feature type="compositionally biased region" description="Low complexity" evidence="1">
    <location>
        <begin position="507"/>
        <end position="524"/>
    </location>
</feature>
<name>A0A2V1DCM5_9PLEO</name>
<feature type="compositionally biased region" description="Polar residues" evidence="1">
    <location>
        <begin position="203"/>
        <end position="219"/>
    </location>
</feature>
<keyword evidence="4" id="KW-1185">Reference proteome</keyword>
<feature type="domain" description="WKF" evidence="2">
    <location>
        <begin position="306"/>
        <end position="367"/>
    </location>
</feature>
<protein>
    <recommendedName>
        <fullName evidence="2">WKF domain-containing protein</fullName>
    </recommendedName>
</protein>
<proteinExistence type="predicted"/>
<feature type="compositionally biased region" description="Acidic residues" evidence="1">
    <location>
        <begin position="490"/>
        <end position="506"/>
    </location>
</feature>
<feature type="compositionally biased region" description="Polar residues" evidence="1">
    <location>
        <begin position="456"/>
        <end position="465"/>
    </location>
</feature>
<evidence type="ECO:0000259" key="2">
    <source>
        <dbReference type="Pfam" id="PF10180"/>
    </source>
</evidence>
<organism evidence="3 4">
    <name type="scientific">Periconia macrospinosa</name>
    <dbReference type="NCBI Taxonomy" id="97972"/>
    <lineage>
        <taxon>Eukaryota</taxon>
        <taxon>Fungi</taxon>
        <taxon>Dikarya</taxon>
        <taxon>Ascomycota</taxon>
        <taxon>Pezizomycotina</taxon>
        <taxon>Dothideomycetes</taxon>
        <taxon>Pleosporomycetidae</taxon>
        <taxon>Pleosporales</taxon>
        <taxon>Massarineae</taxon>
        <taxon>Periconiaceae</taxon>
        <taxon>Periconia</taxon>
    </lineage>
</organism>
<evidence type="ECO:0000313" key="3">
    <source>
        <dbReference type="EMBL" id="PVH95896.1"/>
    </source>
</evidence>
<dbReference type="EMBL" id="KZ805480">
    <property type="protein sequence ID" value="PVH95896.1"/>
    <property type="molecule type" value="Genomic_DNA"/>
</dbReference>
<dbReference type="Pfam" id="PF10180">
    <property type="entry name" value="WKF"/>
    <property type="match status" value="1"/>
</dbReference>
<dbReference type="AlphaFoldDB" id="A0A2V1DCM5"/>
<evidence type="ECO:0000256" key="1">
    <source>
        <dbReference type="SAM" id="MobiDB-lite"/>
    </source>
</evidence>
<feature type="region of interest" description="Disordered" evidence="1">
    <location>
        <begin position="448"/>
        <end position="537"/>
    </location>
</feature>
<feature type="compositionally biased region" description="Polar residues" evidence="1">
    <location>
        <begin position="20"/>
        <end position="33"/>
    </location>
</feature>
<evidence type="ECO:0000313" key="4">
    <source>
        <dbReference type="Proteomes" id="UP000244855"/>
    </source>
</evidence>
<reference evidence="3 4" key="1">
    <citation type="journal article" date="2018" name="Sci. Rep.">
        <title>Comparative genomics provides insights into the lifestyle and reveals functional heterogeneity of dark septate endophytic fungi.</title>
        <authorList>
            <person name="Knapp D.G."/>
            <person name="Nemeth J.B."/>
            <person name="Barry K."/>
            <person name="Hainaut M."/>
            <person name="Henrissat B."/>
            <person name="Johnson J."/>
            <person name="Kuo A."/>
            <person name="Lim J.H.P."/>
            <person name="Lipzen A."/>
            <person name="Nolan M."/>
            <person name="Ohm R.A."/>
            <person name="Tamas L."/>
            <person name="Grigoriev I.V."/>
            <person name="Spatafora J.W."/>
            <person name="Nagy L.G."/>
            <person name="Kovacs G.M."/>
        </authorList>
    </citation>
    <scope>NUCLEOTIDE SEQUENCE [LARGE SCALE GENOMIC DNA]</scope>
    <source>
        <strain evidence="3 4">DSE2036</strain>
    </source>
</reference>
<accession>A0A2V1DCM5</accession>
<feature type="compositionally biased region" description="Basic and acidic residues" evidence="1">
    <location>
        <begin position="141"/>
        <end position="157"/>
    </location>
</feature>
<dbReference type="PANTHER" id="PTHR22306">
    <property type="entry name" value="CHROMOSOME 7 OPEN READING FRAME 50"/>
    <property type="match status" value="1"/>
</dbReference>
<dbReference type="Proteomes" id="UP000244855">
    <property type="component" value="Unassembled WGS sequence"/>
</dbReference>
<dbReference type="PANTHER" id="PTHR22306:SF2">
    <property type="entry name" value="CHROMOSOME 7 OPEN READING FRAME 50"/>
    <property type="match status" value="1"/>
</dbReference>
<feature type="compositionally biased region" description="Basic and acidic residues" evidence="1">
    <location>
        <begin position="383"/>
        <end position="401"/>
    </location>
</feature>
<feature type="compositionally biased region" description="Basic and acidic residues" evidence="1">
    <location>
        <begin position="35"/>
        <end position="45"/>
    </location>
</feature>
<sequence length="537" mass="58834">MAQTSNRQPAWKRLGLKLQNGDQSTQEHAPQNHQHQHDEVSRERGGAVQSPSHVSLDPIDLKKSQLGKRKHEHEPAEKNKKSKTSKHQSVEQDTIQKSPPATGHANNPVNPEPVSNARPKGDANYRKKKNQRNGRNATTEAHSDSRSLKPKVKDSALKRPRTPSLSPDPGLLASTETDFHQGQLPQNSSSSPPPPRPDRRKSVTFTPDTKTVDGNSASNLFKKWVQDQKATEEFTEAEVAQFAPPPKVHPANGIPPTETKDTKKAKKAKKSTAQSTPTISEAKGVTTEPKAPAAANKKKDPSRYLDYLTAYHTDRSNWKFNKAIQNDVLSNALNIFRIPEEHSEALIAYVQGLQGAGVIQRLKQQCATAIEEIEAAGTDSDMDDPKDRKAAQEQALKEQLTKQRKRRRLDRDIDNALGHPYSEGYIRRLKKGRAQALLKALNIAAPAPAPALAPSPRTNGEMNQKPTRKRKQRLEDISSDESTDSSSSEESSESESDSDSDSDSDSATDSSDNDSGGSSDSSSSADDKESDSSDSDS</sequence>
<feature type="region of interest" description="Disordered" evidence="1">
    <location>
        <begin position="1"/>
        <end position="299"/>
    </location>
</feature>